<proteinExistence type="predicted"/>
<sequence length="94" mass="10903">MNFFFARWVQLFRLDTSLKLLLNPKLTKGRGDIQSRKPLLEGGNSFHLCHLLASPATFVQRVQLQALFRMWETDTECQCGLTCFPHLCHSHVQE</sequence>
<evidence type="ECO:0000313" key="1">
    <source>
        <dbReference type="EMBL" id="BES96841.1"/>
    </source>
</evidence>
<accession>A0ABN7B108</accession>
<organism evidence="1 2">
    <name type="scientific">Nesidiocoris tenuis</name>
    <dbReference type="NCBI Taxonomy" id="355587"/>
    <lineage>
        <taxon>Eukaryota</taxon>
        <taxon>Metazoa</taxon>
        <taxon>Ecdysozoa</taxon>
        <taxon>Arthropoda</taxon>
        <taxon>Hexapoda</taxon>
        <taxon>Insecta</taxon>
        <taxon>Pterygota</taxon>
        <taxon>Neoptera</taxon>
        <taxon>Paraneoptera</taxon>
        <taxon>Hemiptera</taxon>
        <taxon>Heteroptera</taxon>
        <taxon>Panheteroptera</taxon>
        <taxon>Cimicomorpha</taxon>
        <taxon>Miridae</taxon>
        <taxon>Dicyphina</taxon>
        <taxon>Nesidiocoris</taxon>
    </lineage>
</organism>
<reference evidence="1 2" key="1">
    <citation type="submission" date="2023-09" db="EMBL/GenBank/DDBJ databases">
        <title>Nesidiocoris tenuis whole genome shotgun sequence.</title>
        <authorList>
            <person name="Shibata T."/>
            <person name="Shimoda M."/>
            <person name="Kobayashi T."/>
            <person name="Uehara T."/>
        </authorList>
    </citation>
    <scope>NUCLEOTIDE SEQUENCE [LARGE SCALE GENOMIC DNA]</scope>
    <source>
        <strain evidence="1 2">Japan</strain>
    </source>
</reference>
<gene>
    <name evidence="1" type="ORF">NTJ_09655</name>
</gene>
<dbReference type="Proteomes" id="UP001307889">
    <property type="component" value="Chromosome 7"/>
</dbReference>
<dbReference type="EMBL" id="AP028915">
    <property type="protein sequence ID" value="BES96841.1"/>
    <property type="molecule type" value="Genomic_DNA"/>
</dbReference>
<evidence type="ECO:0000313" key="2">
    <source>
        <dbReference type="Proteomes" id="UP001307889"/>
    </source>
</evidence>
<name>A0ABN7B108_9HEMI</name>
<keyword evidence="2" id="KW-1185">Reference proteome</keyword>
<protein>
    <submittedName>
        <fullName evidence="1">Uncharacterized protein</fullName>
    </submittedName>
</protein>